<accession>A0AA88MWD4</accession>
<dbReference type="AlphaFoldDB" id="A0AA88MWD4"/>
<sequence length="102" mass="11118">MMIEYMSAVILAGCGPQVCVASNNTQQRPRRQPEEDGGHRSATGEERLPSSGDSRSAGHRGTSGKSELAPKVRREDEKRKEDAFLLGIKGYVHPLPVMPDLS</sequence>
<dbReference type="Proteomes" id="UP001187415">
    <property type="component" value="Unassembled WGS sequence"/>
</dbReference>
<evidence type="ECO:0000313" key="3">
    <source>
        <dbReference type="Proteomes" id="UP001187415"/>
    </source>
</evidence>
<keyword evidence="3" id="KW-1185">Reference proteome</keyword>
<reference evidence="2" key="1">
    <citation type="submission" date="2023-07" db="EMBL/GenBank/DDBJ databases">
        <title>Chromosome-level Genome Assembly of Striped Snakehead (Channa striata).</title>
        <authorList>
            <person name="Liu H."/>
        </authorList>
    </citation>
    <scope>NUCLEOTIDE SEQUENCE</scope>
    <source>
        <strain evidence="2">Gz</strain>
        <tissue evidence="2">Muscle</tissue>
    </source>
</reference>
<evidence type="ECO:0000256" key="1">
    <source>
        <dbReference type="SAM" id="MobiDB-lite"/>
    </source>
</evidence>
<feature type="compositionally biased region" description="Basic and acidic residues" evidence="1">
    <location>
        <begin position="31"/>
        <end position="48"/>
    </location>
</feature>
<dbReference type="EMBL" id="JAUPFM010000008">
    <property type="protein sequence ID" value="KAK2844222.1"/>
    <property type="molecule type" value="Genomic_DNA"/>
</dbReference>
<protein>
    <submittedName>
        <fullName evidence="2">Uncharacterized protein</fullName>
    </submittedName>
</protein>
<name>A0AA88MWD4_CHASR</name>
<gene>
    <name evidence="2" type="ORF">Q5P01_010881</name>
</gene>
<comment type="caution">
    <text evidence="2">The sequence shown here is derived from an EMBL/GenBank/DDBJ whole genome shotgun (WGS) entry which is preliminary data.</text>
</comment>
<organism evidence="2 3">
    <name type="scientific">Channa striata</name>
    <name type="common">Snakehead murrel</name>
    <name type="synonym">Ophicephalus striatus</name>
    <dbReference type="NCBI Taxonomy" id="64152"/>
    <lineage>
        <taxon>Eukaryota</taxon>
        <taxon>Metazoa</taxon>
        <taxon>Chordata</taxon>
        <taxon>Craniata</taxon>
        <taxon>Vertebrata</taxon>
        <taxon>Euteleostomi</taxon>
        <taxon>Actinopterygii</taxon>
        <taxon>Neopterygii</taxon>
        <taxon>Teleostei</taxon>
        <taxon>Neoteleostei</taxon>
        <taxon>Acanthomorphata</taxon>
        <taxon>Anabantaria</taxon>
        <taxon>Anabantiformes</taxon>
        <taxon>Channoidei</taxon>
        <taxon>Channidae</taxon>
        <taxon>Channa</taxon>
    </lineage>
</organism>
<proteinExistence type="predicted"/>
<evidence type="ECO:0000313" key="2">
    <source>
        <dbReference type="EMBL" id="KAK2844222.1"/>
    </source>
</evidence>
<feature type="region of interest" description="Disordered" evidence="1">
    <location>
        <begin position="23"/>
        <end position="79"/>
    </location>
</feature>
<feature type="compositionally biased region" description="Basic and acidic residues" evidence="1">
    <location>
        <begin position="68"/>
        <end position="79"/>
    </location>
</feature>